<dbReference type="PATRIC" id="fig|1156395.6.peg.948"/>
<dbReference type="RefSeq" id="WP_067616857.1">
    <property type="nucleotide sequence ID" value="NZ_MAGO01000004.1"/>
</dbReference>
<dbReference type="PANTHER" id="PTHR30508:SF1">
    <property type="entry name" value="UPF0051 PROTEIN ABCI8, CHLOROPLASTIC-RELATED"/>
    <property type="match status" value="1"/>
</dbReference>
<name>A0A1B9F744_9BACT</name>
<evidence type="ECO:0000259" key="2">
    <source>
        <dbReference type="Pfam" id="PF01458"/>
    </source>
</evidence>
<gene>
    <name evidence="3" type="ORF">DBT_0932</name>
</gene>
<dbReference type="Proteomes" id="UP000093080">
    <property type="component" value="Unassembled WGS sequence"/>
</dbReference>
<sequence>MASNDKELLEKFIPASEVEGIKSVEELEEEEIKKLKETGFQPDESGRIGSFIQTNCSVAHCDCSVPGVELLPVTDALKKYDWLEDYWWKLVSKDKDIFTEETDQHLDNGYFIRAKAGEKVVYPLQTCLYIRSDNVAQRVHNIIIAEEGSELHVITGCATHPHLTSGLHIGISEFFVKKGAKLIFTMIHNWGENVYVRPRTGVEVEEGGLFMSNYISLKGVKSIQTYPVATLKGKGAVARFNSVVVAPQDSLLDIGSKVILEAPETKAEIISRTVSNGGTVIARGHLVGKAKGAKAHLECQGMILADNGIIHAIPELEAHLDDVDMSHEAAVGKIAQEEIEYLMARGLSEEEAVATIVRGFLDVKIEGLPPELEEELQRAVSECQHGM</sequence>
<dbReference type="EMBL" id="MAGO01000004">
    <property type="protein sequence ID" value="OCC15581.1"/>
    <property type="molecule type" value="Genomic_DNA"/>
</dbReference>
<comment type="caution">
    <text evidence="3">The sequence shown here is derived from an EMBL/GenBank/DDBJ whole genome shotgun (WGS) entry which is preliminary data.</text>
</comment>
<evidence type="ECO:0000313" key="3">
    <source>
        <dbReference type="EMBL" id="OCC15581.1"/>
    </source>
</evidence>
<dbReference type="InterPro" id="IPR000825">
    <property type="entry name" value="SUF_FeS_clus_asmbl_SufBD_core"/>
</dbReference>
<comment type="similarity">
    <text evidence="1">Belongs to the iron-sulfur cluster assembly SufBD family.</text>
</comment>
<accession>A0A1B9F744</accession>
<dbReference type="AlphaFoldDB" id="A0A1B9F744"/>
<dbReference type="STRING" id="1156395.DBT_0932"/>
<dbReference type="Pfam" id="PF01458">
    <property type="entry name" value="SUFBD_core"/>
    <property type="match status" value="1"/>
</dbReference>
<reference evidence="3 4" key="1">
    <citation type="submission" date="2016-06" db="EMBL/GenBank/DDBJ databases">
        <title>Respiratory ammonification of nitrate coupled to the oxidation of elemental sulfur in deep-sea autotrophic thermophilic bacteria.</title>
        <authorList>
            <person name="Slobodkina G.B."/>
            <person name="Mardanov A.V."/>
            <person name="Ravin N.V."/>
            <person name="Frolova A.A."/>
            <person name="Viryasiv M.B."/>
            <person name="Chernyh N.A."/>
            <person name="Bonch-Osmolovskaya E.A."/>
            <person name="Slobodkin A.I."/>
        </authorList>
    </citation>
    <scope>NUCLEOTIDE SEQUENCE [LARGE SCALE GENOMIC DNA]</scope>
    <source>
        <strain evidence="3 4">S69</strain>
    </source>
</reference>
<evidence type="ECO:0000313" key="4">
    <source>
        <dbReference type="Proteomes" id="UP000093080"/>
    </source>
</evidence>
<protein>
    <submittedName>
        <fullName evidence="3">Iron-sulfur cluster assembly protein SufB</fullName>
    </submittedName>
</protein>
<proteinExistence type="inferred from homology"/>
<keyword evidence="4" id="KW-1185">Reference proteome</keyword>
<feature type="domain" description="SUF system FeS cluster assembly SufBD core" evidence="2">
    <location>
        <begin position="131"/>
        <end position="360"/>
    </location>
</feature>
<dbReference type="PANTHER" id="PTHR30508">
    <property type="entry name" value="FES CLUSTER ASSEMBLY PROTEIN SUF"/>
    <property type="match status" value="1"/>
</dbReference>
<dbReference type="InterPro" id="IPR055346">
    <property type="entry name" value="Fe-S_cluster_assembly_SufBD"/>
</dbReference>
<dbReference type="SUPFAM" id="SSF101960">
    <property type="entry name" value="Stabilizer of iron transporter SufD"/>
    <property type="match status" value="1"/>
</dbReference>
<dbReference type="GO" id="GO:0016226">
    <property type="term" value="P:iron-sulfur cluster assembly"/>
    <property type="evidence" value="ECO:0007669"/>
    <property type="project" value="InterPro"/>
</dbReference>
<evidence type="ECO:0000256" key="1">
    <source>
        <dbReference type="ARBA" id="ARBA00043967"/>
    </source>
</evidence>
<organism evidence="3 4">
    <name type="scientific">Dissulfuribacter thermophilus</name>
    <dbReference type="NCBI Taxonomy" id="1156395"/>
    <lineage>
        <taxon>Bacteria</taxon>
        <taxon>Pseudomonadati</taxon>
        <taxon>Thermodesulfobacteriota</taxon>
        <taxon>Dissulfuribacteria</taxon>
        <taxon>Dissulfuribacterales</taxon>
        <taxon>Dissulfuribacteraceae</taxon>
        <taxon>Dissulfuribacter</taxon>
    </lineage>
</organism>
<dbReference type="InterPro" id="IPR037284">
    <property type="entry name" value="SUF_FeS_clus_asmbl_SufBD_sf"/>
</dbReference>